<feature type="active site" description="Proton donor" evidence="19">
    <location>
        <position position="238"/>
    </location>
</feature>
<keyword evidence="15 19" id="KW-0131">Cell cycle</keyword>
<evidence type="ECO:0000256" key="12">
    <source>
        <dbReference type="ARBA" id="ARBA00022960"/>
    </source>
</evidence>
<dbReference type="HAMAP" id="MF_00037">
    <property type="entry name" value="MurB"/>
    <property type="match status" value="1"/>
</dbReference>
<evidence type="ECO:0000256" key="5">
    <source>
        <dbReference type="ARBA" id="ARBA00012518"/>
    </source>
</evidence>
<dbReference type="Gene3D" id="3.90.78.10">
    <property type="entry name" value="UDP-N-acetylenolpyruvoylglucosamine reductase, C-terminal domain"/>
    <property type="match status" value="1"/>
</dbReference>
<dbReference type="Pfam" id="PF01565">
    <property type="entry name" value="FAD_binding_4"/>
    <property type="match status" value="1"/>
</dbReference>
<comment type="subcellular location">
    <subcellularLocation>
        <location evidence="3 19">Cytoplasm</location>
    </subcellularLocation>
</comment>
<evidence type="ECO:0000259" key="20">
    <source>
        <dbReference type="PROSITE" id="PS51387"/>
    </source>
</evidence>
<evidence type="ECO:0000313" key="22">
    <source>
        <dbReference type="Proteomes" id="UP001172778"/>
    </source>
</evidence>
<evidence type="ECO:0000256" key="4">
    <source>
        <dbReference type="ARBA" id="ARBA00004752"/>
    </source>
</evidence>
<feature type="active site" evidence="19">
    <location>
        <position position="165"/>
    </location>
</feature>
<comment type="function">
    <text evidence="2 19">Cell wall formation.</text>
</comment>
<sequence length="343" mass="36669">MLPLHANFDLLGHNTLGIAAKAQWLAQIRHPDDLVALANQPELADLPRRVLGGGSNLVLAGDLPGLTLKVEIPGRRILGDDEHYVYVAIGGGESWHGTVEWTLQQGLSGLENLSLIPGTVGAAPVQNIGAYGVELKDVLHELTAYHLTDGSARRFSLVDCRFAYRDSVFKQDQAGQWLIGEVVLRLPKRAALHTEYGELARELAALNKPATAIDVATAVCKIRRSKLPDPAQIGNAGSFFKNPLVSQAQYSALLATFPALVGYLQPSGDYKLAAGWLIEQAGWKGRQLGPVGMYARQALVLVNHGGASGAEVMALAAAVQAAVQEKFGVMLEPEPVIWGLASQ</sequence>
<feature type="domain" description="FAD-binding PCMH-type" evidence="20">
    <location>
        <begin position="17"/>
        <end position="189"/>
    </location>
</feature>
<dbReference type="Proteomes" id="UP001172778">
    <property type="component" value="Unassembled WGS sequence"/>
</dbReference>
<keyword evidence="11 19" id="KW-0521">NADP</keyword>
<keyword evidence="10 19" id="KW-0274">FAD</keyword>
<evidence type="ECO:0000256" key="1">
    <source>
        <dbReference type="ARBA" id="ARBA00001974"/>
    </source>
</evidence>
<comment type="caution">
    <text evidence="21">The sequence shown here is derived from an EMBL/GenBank/DDBJ whole genome shotgun (WGS) entry which is preliminary data.</text>
</comment>
<dbReference type="InterPro" id="IPR016166">
    <property type="entry name" value="FAD-bd_PCMH"/>
</dbReference>
<evidence type="ECO:0000256" key="11">
    <source>
        <dbReference type="ARBA" id="ARBA00022857"/>
    </source>
</evidence>
<reference evidence="21" key="1">
    <citation type="submission" date="2023-03" db="EMBL/GenBank/DDBJ databases">
        <title>Chitinimonas shenzhenensis gen. nov., sp. nov., a novel member of family Burkholderiaceae isolated from activated sludge collected in Shen Zhen, China.</title>
        <authorList>
            <person name="Wang X."/>
        </authorList>
    </citation>
    <scope>NUCLEOTIDE SEQUENCE</scope>
    <source>
        <strain evidence="21">DQS-5</strain>
    </source>
</reference>
<dbReference type="EMBL" id="JARRAF010000035">
    <property type="protein sequence ID" value="MDK2126287.1"/>
    <property type="molecule type" value="Genomic_DNA"/>
</dbReference>
<keyword evidence="16 19" id="KW-0961">Cell wall biogenesis/degradation</keyword>
<dbReference type="NCBIfam" id="NF010478">
    <property type="entry name" value="PRK13903.1"/>
    <property type="match status" value="1"/>
</dbReference>
<evidence type="ECO:0000256" key="2">
    <source>
        <dbReference type="ARBA" id="ARBA00003921"/>
    </source>
</evidence>
<proteinExistence type="inferred from homology"/>
<evidence type="ECO:0000256" key="6">
    <source>
        <dbReference type="ARBA" id="ARBA00015188"/>
    </source>
</evidence>
<name>A0ABT7E1U3_9NEIS</name>
<evidence type="ECO:0000256" key="19">
    <source>
        <dbReference type="HAMAP-Rule" id="MF_00037"/>
    </source>
</evidence>
<keyword evidence="8 19" id="KW-0132">Cell division</keyword>
<dbReference type="InterPro" id="IPR016167">
    <property type="entry name" value="FAD-bd_PCMH_sub1"/>
</dbReference>
<dbReference type="SUPFAM" id="SSF56194">
    <property type="entry name" value="Uridine diphospho-N-Acetylenolpyruvylglucosamine reductase, MurB, C-terminal domain"/>
    <property type="match status" value="1"/>
</dbReference>
<evidence type="ECO:0000256" key="9">
    <source>
        <dbReference type="ARBA" id="ARBA00022630"/>
    </source>
</evidence>
<dbReference type="InterPro" id="IPR016169">
    <property type="entry name" value="FAD-bd_PCMH_sub2"/>
</dbReference>
<dbReference type="Gene3D" id="3.30.465.10">
    <property type="match status" value="1"/>
</dbReference>
<dbReference type="Gene3D" id="3.30.43.10">
    <property type="entry name" value="Uridine Diphospho-n-acetylenolpyruvylglucosamine Reductase, domain 2"/>
    <property type="match status" value="1"/>
</dbReference>
<dbReference type="NCBIfam" id="TIGR00179">
    <property type="entry name" value="murB"/>
    <property type="match status" value="1"/>
</dbReference>
<comment type="catalytic activity">
    <reaction evidence="18 19">
        <text>UDP-N-acetyl-alpha-D-muramate + NADP(+) = UDP-N-acetyl-3-O-(1-carboxyvinyl)-alpha-D-glucosamine + NADPH + H(+)</text>
        <dbReference type="Rhea" id="RHEA:12248"/>
        <dbReference type="ChEBI" id="CHEBI:15378"/>
        <dbReference type="ChEBI" id="CHEBI:57783"/>
        <dbReference type="ChEBI" id="CHEBI:58349"/>
        <dbReference type="ChEBI" id="CHEBI:68483"/>
        <dbReference type="ChEBI" id="CHEBI:70757"/>
        <dbReference type="EC" id="1.3.1.98"/>
    </reaction>
</comment>
<dbReference type="PANTHER" id="PTHR21071">
    <property type="entry name" value="UDP-N-ACETYLENOLPYRUVOYLGLUCOSAMINE REDUCTASE"/>
    <property type="match status" value="1"/>
</dbReference>
<protein>
    <recommendedName>
        <fullName evidence="6 19">UDP-N-acetylenolpyruvoylglucosamine reductase</fullName>
        <ecNumber evidence="5 19">1.3.1.98</ecNumber>
    </recommendedName>
    <alternativeName>
        <fullName evidence="17 19">UDP-N-acetylmuramate dehydrogenase</fullName>
    </alternativeName>
</protein>
<keyword evidence="14 19" id="KW-0560">Oxidoreductase</keyword>
<dbReference type="NCBIfam" id="NF000755">
    <property type="entry name" value="PRK00046.1"/>
    <property type="match status" value="1"/>
</dbReference>
<evidence type="ECO:0000256" key="13">
    <source>
        <dbReference type="ARBA" id="ARBA00022984"/>
    </source>
</evidence>
<dbReference type="PANTHER" id="PTHR21071:SF4">
    <property type="entry name" value="UDP-N-ACETYLENOLPYRUVOYLGLUCOSAMINE REDUCTASE"/>
    <property type="match status" value="1"/>
</dbReference>
<dbReference type="InterPro" id="IPR036318">
    <property type="entry name" value="FAD-bd_PCMH-like_sf"/>
</dbReference>
<dbReference type="RefSeq" id="WP_284102607.1">
    <property type="nucleotide sequence ID" value="NZ_JARRAF010000035.1"/>
</dbReference>
<organism evidence="21 22">
    <name type="scientific">Parachitinimonas caeni</name>
    <dbReference type="NCBI Taxonomy" id="3031301"/>
    <lineage>
        <taxon>Bacteria</taxon>
        <taxon>Pseudomonadati</taxon>
        <taxon>Pseudomonadota</taxon>
        <taxon>Betaproteobacteria</taxon>
        <taxon>Neisseriales</taxon>
        <taxon>Chitinibacteraceae</taxon>
        <taxon>Parachitinimonas</taxon>
    </lineage>
</organism>
<gene>
    <name evidence="19 21" type="primary">murB</name>
    <name evidence="21" type="ORF">PZA18_19770</name>
</gene>
<dbReference type="PROSITE" id="PS51387">
    <property type="entry name" value="FAD_PCMH"/>
    <property type="match status" value="1"/>
</dbReference>
<evidence type="ECO:0000256" key="14">
    <source>
        <dbReference type="ARBA" id="ARBA00023002"/>
    </source>
</evidence>
<accession>A0ABT7E1U3</accession>
<evidence type="ECO:0000313" key="21">
    <source>
        <dbReference type="EMBL" id="MDK2126287.1"/>
    </source>
</evidence>
<dbReference type="GO" id="GO:0008762">
    <property type="term" value="F:UDP-N-acetylmuramate dehydrogenase activity"/>
    <property type="evidence" value="ECO:0007669"/>
    <property type="project" value="UniProtKB-EC"/>
</dbReference>
<evidence type="ECO:0000256" key="17">
    <source>
        <dbReference type="ARBA" id="ARBA00031026"/>
    </source>
</evidence>
<evidence type="ECO:0000256" key="18">
    <source>
        <dbReference type="ARBA" id="ARBA00048914"/>
    </source>
</evidence>
<keyword evidence="7 19" id="KW-0963">Cytoplasm</keyword>
<dbReference type="InterPro" id="IPR011601">
    <property type="entry name" value="MurB_C"/>
</dbReference>
<feature type="active site" evidence="19">
    <location>
        <position position="334"/>
    </location>
</feature>
<comment type="pathway">
    <text evidence="4 19">Cell wall biogenesis; peptidoglycan biosynthesis.</text>
</comment>
<dbReference type="InterPro" id="IPR006094">
    <property type="entry name" value="Oxid_FAD_bind_N"/>
</dbReference>
<comment type="similarity">
    <text evidence="19">Belongs to the MurB family.</text>
</comment>
<keyword evidence="22" id="KW-1185">Reference proteome</keyword>
<keyword evidence="12 19" id="KW-0133">Cell shape</keyword>
<keyword evidence="13 19" id="KW-0573">Peptidoglycan synthesis</keyword>
<dbReference type="InterPro" id="IPR036635">
    <property type="entry name" value="MurB_C_sf"/>
</dbReference>
<evidence type="ECO:0000256" key="7">
    <source>
        <dbReference type="ARBA" id="ARBA00022490"/>
    </source>
</evidence>
<dbReference type="EC" id="1.3.1.98" evidence="5 19"/>
<evidence type="ECO:0000256" key="15">
    <source>
        <dbReference type="ARBA" id="ARBA00023306"/>
    </source>
</evidence>
<dbReference type="InterPro" id="IPR003170">
    <property type="entry name" value="MurB"/>
</dbReference>
<evidence type="ECO:0000256" key="10">
    <source>
        <dbReference type="ARBA" id="ARBA00022827"/>
    </source>
</evidence>
<evidence type="ECO:0000256" key="16">
    <source>
        <dbReference type="ARBA" id="ARBA00023316"/>
    </source>
</evidence>
<dbReference type="SUPFAM" id="SSF56176">
    <property type="entry name" value="FAD-binding/transporter-associated domain-like"/>
    <property type="match status" value="1"/>
</dbReference>
<evidence type="ECO:0000256" key="3">
    <source>
        <dbReference type="ARBA" id="ARBA00004496"/>
    </source>
</evidence>
<dbReference type="Pfam" id="PF02873">
    <property type="entry name" value="MurB_C"/>
    <property type="match status" value="1"/>
</dbReference>
<keyword evidence="9 19" id="KW-0285">Flavoprotein</keyword>
<evidence type="ECO:0000256" key="8">
    <source>
        <dbReference type="ARBA" id="ARBA00022618"/>
    </source>
</evidence>
<comment type="cofactor">
    <cofactor evidence="1 19">
        <name>FAD</name>
        <dbReference type="ChEBI" id="CHEBI:57692"/>
    </cofactor>
</comment>